<dbReference type="RefSeq" id="WP_090660570.1">
    <property type="nucleotide sequence ID" value="NZ_FOXQ01000010.1"/>
</dbReference>
<dbReference type="Gene3D" id="3.30.1120.10">
    <property type="match status" value="1"/>
</dbReference>
<dbReference type="InterPro" id="IPR000917">
    <property type="entry name" value="Sulfatase_N"/>
</dbReference>
<dbReference type="OrthoDB" id="9803751at2"/>
<dbReference type="Gene3D" id="3.40.720.10">
    <property type="entry name" value="Alkaline Phosphatase, subunit A"/>
    <property type="match status" value="1"/>
</dbReference>
<dbReference type="GO" id="GO:0004065">
    <property type="term" value="F:arylsulfatase activity"/>
    <property type="evidence" value="ECO:0007669"/>
    <property type="project" value="TreeGrafter"/>
</dbReference>
<keyword evidence="7" id="KW-1185">Reference proteome</keyword>
<evidence type="ECO:0000313" key="6">
    <source>
        <dbReference type="EMBL" id="SFQ38209.1"/>
    </source>
</evidence>
<dbReference type="Proteomes" id="UP000199031">
    <property type="component" value="Unassembled WGS sequence"/>
</dbReference>
<dbReference type="InterPro" id="IPR017850">
    <property type="entry name" value="Alkaline_phosphatase_core_sf"/>
</dbReference>
<dbReference type="CDD" id="cd16025">
    <property type="entry name" value="PAS_like"/>
    <property type="match status" value="1"/>
</dbReference>
<accession>A0A1I5Y1Y1</accession>
<dbReference type="InterPro" id="IPR050738">
    <property type="entry name" value="Sulfatase"/>
</dbReference>
<comment type="similarity">
    <text evidence="1">Belongs to the sulfatase family.</text>
</comment>
<keyword evidence="3" id="KW-0378">Hydrolase</keyword>
<dbReference type="Pfam" id="PF00884">
    <property type="entry name" value="Sulfatase"/>
    <property type="match status" value="1"/>
</dbReference>
<feature type="domain" description="Sulfatase N-terminal" evidence="5">
    <location>
        <begin position="31"/>
        <end position="428"/>
    </location>
</feature>
<evidence type="ECO:0000256" key="1">
    <source>
        <dbReference type="ARBA" id="ARBA00008779"/>
    </source>
</evidence>
<reference evidence="6 7" key="1">
    <citation type="submission" date="2016-10" db="EMBL/GenBank/DDBJ databases">
        <authorList>
            <person name="de Groot N.N."/>
        </authorList>
    </citation>
    <scope>NUCLEOTIDE SEQUENCE [LARGE SCALE GENOMIC DNA]</scope>
    <source>
        <strain evidence="6 7">DSM 28286</strain>
    </source>
</reference>
<dbReference type="PANTHER" id="PTHR42693:SF53">
    <property type="entry name" value="ENDO-4-O-SULFATASE"/>
    <property type="match status" value="1"/>
</dbReference>
<evidence type="ECO:0000256" key="2">
    <source>
        <dbReference type="ARBA" id="ARBA00022723"/>
    </source>
</evidence>
<evidence type="ECO:0000256" key="3">
    <source>
        <dbReference type="ARBA" id="ARBA00022801"/>
    </source>
</evidence>
<evidence type="ECO:0000256" key="4">
    <source>
        <dbReference type="ARBA" id="ARBA00022837"/>
    </source>
</evidence>
<dbReference type="STRING" id="1465490.SAMN05444277_11096"/>
<keyword evidence="2" id="KW-0479">Metal-binding</keyword>
<evidence type="ECO:0000259" key="5">
    <source>
        <dbReference type="Pfam" id="PF00884"/>
    </source>
</evidence>
<dbReference type="FunFam" id="3.40.720.10:FF:000047">
    <property type="entry name" value="Arylsulfatase"/>
    <property type="match status" value="1"/>
</dbReference>
<dbReference type="EMBL" id="FOXQ01000010">
    <property type="protein sequence ID" value="SFQ38209.1"/>
    <property type="molecule type" value="Genomic_DNA"/>
</dbReference>
<protein>
    <submittedName>
        <fullName evidence="6">Arylsulfatase</fullName>
    </submittedName>
</protein>
<dbReference type="PROSITE" id="PS00149">
    <property type="entry name" value="SULFATASE_2"/>
    <property type="match status" value="1"/>
</dbReference>
<dbReference type="InterPro" id="IPR024607">
    <property type="entry name" value="Sulfatase_CS"/>
</dbReference>
<gene>
    <name evidence="6" type="ORF">SAMN05444277_11096</name>
</gene>
<dbReference type="GO" id="GO:0046872">
    <property type="term" value="F:metal ion binding"/>
    <property type="evidence" value="ECO:0007669"/>
    <property type="project" value="UniProtKB-KW"/>
</dbReference>
<dbReference type="SUPFAM" id="SSF53649">
    <property type="entry name" value="Alkaline phosphatase-like"/>
    <property type="match status" value="1"/>
</dbReference>
<organism evidence="6 7">
    <name type="scientific">Parafilimonas terrae</name>
    <dbReference type="NCBI Taxonomy" id="1465490"/>
    <lineage>
        <taxon>Bacteria</taxon>
        <taxon>Pseudomonadati</taxon>
        <taxon>Bacteroidota</taxon>
        <taxon>Chitinophagia</taxon>
        <taxon>Chitinophagales</taxon>
        <taxon>Chitinophagaceae</taxon>
        <taxon>Parafilimonas</taxon>
    </lineage>
</organism>
<keyword evidence="4" id="KW-0106">Calcium</keyword>
<proteinExistence type="inferred from homology"/>
<name>A0A1I5Y1Y1_9BACT</name>
<dbReference type="PANTHER" id="PTHR42693">
    <property type="entry name" value="ARYLSULFATASE FAMILY MEMBER"/>
    <property type="match status" value="1"/>
</dbReference>
<dbReference type="AlphaFoldDB" id="A0A1I5Y1Y1"/>
<sequence>MRLLVYLAITVLFGTADNTPKAPTATKPGKPNIIIIMADDMGFSDIGCYGSEISTPNIDGLAKEGIRFTQMYNNAWCSPSRASLLTGLYPHQAGMGILAGPKPGPEGPYQGYLTDDCVTLAEVLKQAGYSTALSGKWHLGEFKPHWPTDRGFDHYFGLISGAANYFDITKTKGNNVVRYMALDDKPYTPSKEGFYMTEAITDYAIKMLDEKKNDQNPFFLYVAYTAPHWPLQALPEDIAKYKNKYNIGWDSLRALRYKKQETLGILSNEAKLSPRDKEVYAWDKLSDEQKKDMSSKMEVYAAQIDRMDQGIGKILDKLNTAGKKENTIVIFLSDNGACAEEGLWGFDKRNNGLPPGGEDSYMSYGQSWANAGNTPFRFFKKWLHEGGISTPLIIRWPAAIAKKREGSIIKQTAHLTDIMPTVCDLAGATYPQQYNGKAILPMEGQSLLPVINNDKIIPHKPVCWALNGHKAILADDYKLEAVSEDAPWELYNIKNDRSELNDLAKAYPEKVKEMAGLWKSWAKKVGVFNQQPANKQKK</sequence>
<evidence type="ECO:0000313" key="7">
    <source>
        <dbReference type="Proteomes" id="UP000199031"/>
    </source>
</evidence>